<organism evidence="2">
    <name type="scientific">Schistocephalus solidus</name>
    <name type="common">Tapeworm</name>
    <dbReference type="NCBI Taxonomy" id="70667"/>
    <lineage>
        <taxon>Eukaryota</taxon>
        <taxon>Metazoa</taxon>
        <taxon>Spiralia</taxon>
        <taxon>Lophotrochozoa</taxon>
        <taxon>Platyhelminthes</taxon>
        <taxon>Cestoda</taxon>
        <taxon>Eucestoda</taxon>
        <taxon>Diphyllobothriidea</taxon>
        <taxon>Diphyllobothriidae</taxon>
        <taxon>Schistocephalus</taxon>
    </lineage>
</organism>
<feature type="region of interest" description="Disordered" evidence="1">
    <location>
        <begin position="1808"/>
        <end position="1833"/>
    </location>
</feature>
<dbReference type="GO" id="GO:0032053">
    <property type="term" value="P:ciliary basal body organization"/>
    <property type="evidence" value="ECO:0007669"/>
    <property type="project" value="TreeGrafter"/>
</dbReference>
<dbReference type="EMBL" id="GEEE01023298">
    <property type="protein sequence ID" value="JAP39927.1"/>
    <property type="molecule type" value="Transcribed_RNA"/>
</dbReference>
<sequence length="2814" mass="309763">MGSTGINHVLDLVDKLEHPIADIRSRALENILSKLDRGLLNPLSFSNDEVIHNILSRLSDNSRSDSLLAVKILAIASSTKEACYYIVKHGGPAILSSMRSDGTFSSVRESIDKILHNLQKTLCRIDKPNVEIRSFSPVTDRFTPNTSISKLESYTHSGGFFAYGDLSSGAETASSTINSRSKCTTLTFAGRPGNNPKVSQSQFEVDELPVIPLTEKDYIKLSDFMRSMASSSDASLPKKLHYFESVVLSDFPPEVFCQRPSPVMFLNALITTSKSSRVKIAASNCLRTMCQKIVKRVRLHFDPRSFCTATAMPVSKANNTADFFLPNDSQSSDQQQTSALGLSTGLASSVTSSSICRLPLTPLSIPAFCVSVMSSVLAGLSLSLTIQLNKFDSPSLGPQMVKLYSTAGPFLSLLNTAIDLFILCLQPATELSNDGSGLGRETVLMEFAEDMLCATSAATKDLLPTRNAVMGLEELLELWGIVLSSLGASWRDRLEMSNRQEGLCPDTYHGEPGLCYTRFMYVGLGRGLFRLVSTIWTPETCASALPNVTASELALLLLDMNMLRAAYQQPPDTPRPSNLTGDGATATPAGLAAYVRFLDPEVTLLHEELQQVGHSLEAGVTFVRNFESLKTKTGLPVENMLTLAINALNAIDFLAPEFIEKFIVFLSELPLISEAQMVAPLLTKSRQHLICLMGHPSSLVRNAAYSSLFKILKVNLSVDQAANPSGRGCERLLFLLSSEVLGELIEFGVRDPDSKITTVARDCLRLLLDGHQLMSTEIWRLFCHILTSGAASPSVAEYLLKATCWSPLLPLIVGIAPLASLEPEEGASVADVKNSRLLARRALDVCLSTGGFHVPTQPLLPADPSALCTQREDERLMNYLLPLLLPSPSVRLRASSVLAALFDARFNLILPLFDLLADSGIENARYNSNQPEYSANAITTLPSAHLVPLASINDSRSDFAAPNARSTPISEFLGLHTRTDLEHRLCDLLLFSQPPSVLVSSFVEFRTSATLLVYGREQPAEAKSSMANLVTQLYSETVNMDLRCTAGDQIFVLLQYPGGIKEWCSAGGISAFLNWFSSLPRLLLSFTDKVLIESLLKTNLAIVQCAATNDVAVRIGLLMDRNSLYNLVFVGLCYAKNDDIRHCVAHLLSLLLFNCSIRESEGSPICLPDSIVRSYCLPFTCPVYVINSRHNIQHPRLPRLSMQLALTKQVRTDDPSGHIASQVDSVNDSTRVLRDQRIPIAVCRSLRSLWARMCHGGVSQLVLSLSGSKQASRESSTPDSPFKEGHANLDQYSHFVNDAFLAFSPTDAFLLLASSPHYALYEAVDSIRSASSHLEACCGLARFLLVHAVFWRTSLSLPQEAIDGQWWKLADIQRFFKVLPACAADYQLLIQCLEAIRTADFCPPYQSASSDSRFFNRAETALWILQNLIQPHSPLAYSLLRFDAGVGLTDSQRLIQMKEELHFETLPRLFNQALELLNFSISHKNCRVDDPLNSPKSAISESESQSSETTILTAASTSTNIDEDFIVKCQPAVEFLFEWSAKFLENHSHHLLERVASVQSAMSILEQLTRNSLFSKVQLNDARLCSLFELIVDLIMRLQTQTDQHHEGFFGAAVIRTALMLLHNLLLRSASRRNRVSSALVDSSHKKWLDSPWLFHLLHYQCSEVRLFALHVLSEACLISDWLERLTSLARYFDTSHFWQPTQEPFPAGSALWGLGLRFLLNPTLSARMRCAAAHLLINLSTVLAADKLTVCYLPPDLASASSLANMFLPGITGTMTKGKQDAVGDDGSRVGQRNFLQYVSRLAQQEGDVELGDHSPSDSSIETSTSGSRAKSSVSCTERSNICDLPFFKPGRSFSLNIKRLSGPVGLSDMTCLLLSEVATMQQRQRVVESRASRASPVVSSVNGISPSSFATDGDELHFTVMDLPDRLVAPTFIESNTKLHITGLGGLACLLDSFDFFAGVINLLGSYYPYPVLSEELRRKSSFILQISRQTDDAISGHENKGRVEGVESSLTAPSSPSPPYLMSYVCRLVTSLVLLLPDLMVQRFTDLQFPQILMNIIDPELLKVLGNYSHVHRYPYLLGTHLVSAYAECLRCFRCLICLNERTKLSFLSDSRFLALVVQILSISQGNLNLESLWREQMLFFISLLEPETEDPEDLLLRHALHPLAAKATSWGGLVNRLIGRSVHLNEATLSGKTSRCLHDAERNRTFDMTRTAAIFLSVVLSRRSSRTLNALRMQGVMNGSSIQSKLQTTTSVSPDSLRASVYFDNPVPSALDKAVGRTELDEFWDLRHEDERQAARSVSGCIAISLATLTESFPQPRIGLDGCYLSSTDHRQINSEECGTPDSSVPIFGLSSAHRQAVHSALRILLCTSPMAKRAVLAVGFLDNICLLCRTLVEKLNLTLQRLPSIKSTPFLPPPPSQSSISNAAPSLTLDGRVTGIREEDRLSRCRQQAWKVLTEELVIQLELMGNLIYGSPVAKQAAVRANLPALAQKIWPLGLYDSRVMHALLFCLINFSADSPSAATALLIGASTANPSLSPLAANQTASQPRVFSNSSGHTASLVKSLSTLLSSSLLSFNKFNPHSRPDSDGILMRKYSAYLSSKCTDDLGDLSLFFHDFTMRQTFDLLANMAWSTEALSSFFKARILNPFGELDIQSLVRVNRGQHLLRLWLKLVTNLSFTREGQSLILATPGAVDVLIDQVKLCRGVTQDIALLCLQNVCSNSAFKPILFTKNSGLVEFLAHLLEPGSGTSPEQCTLAVSALMAAAYHSHKFRLLLKTRGFRHRLLNLKTYCQEFKPLTFLVGDISLLLKALQ</sequence>
<gene>
    <name evidence="2" type="primary">RTTN</name>
    <name evidence="2" type="ORF">TR160178</name>
</gene>
<dbReference type="GO" id="GO:0010457">
    <property type="term" value="P:centriole-centriole cohesion"/>
    <property type="evidence" value="ECO:0007669"/>
    <property type="project" value="TreeGrafter"/>
</dbReference>
<dbReference type="GO" id="GO:0005814">
    <property type="term" value="C:centriole"/>
    <property type="evidence" value="ECO:0007669"/>
    <property type="project" value="TreeGrafter"/>
</dbReference>
<dbReference type="GO" id="GO:0005813">
    <property type="term" value="C:centrosome"/>
    <property type="evidence" value="ECO:0007669"/>
    <property type="project" value="InterPro"/>
</dbReference>
<dbReference type="InterPro" id="IPR011989">
    <property type="entry name" value="ARM-like"/>
</dbReference>
<dbReference type="PANTHER" id="PTHR31691:SF1">
    <property type="entry name" value="ROTATIN"/>
    <property type="match status" value="1"/>
</dbReference>
<name>A0A0X3NQX7_SCHSO</name>
<evidence type="ECO:0000256" key="1">
    <source>
        <dbReference type="SAM" id="MobiDB-lite"/>
    </source>
</evidence>
<dbReference type="PANTHER" id="PTHR31691">
    <property type="entry name" value="ROTATIN"/>
    <property type="match status" value="1"/>
</dbReference>
<dbReference type="InterPro" id="IPR030791">
    <property type="entry name" value="Rotatin"/>
</dbReference>
<accession>A0A0X3NQX7</accession>
<dbReference type="InterPro" id="IPR016024">
    <property type="entry name" value="ARM-type_fold"/>
</dbReference>
<protein>
    <submittedName>
        <fullName evidence="2">Rotatin</fullName>
    </submittedName>
</protein>
<dbReference type="GO" id="GO:0036064">
    <property type="term" value="C:ciliary basal body"/>
    <property type="evidence" value="ECO:0007669"/>
    <property type="project" value="InterPro"/>
</dbReference>
<dbReference type="SUPFAM" id="SSF48371">
    <property type="entry name" value="ARM repeat"/>
    <property type="match status" value="2"/>
</dbReference>
<reference evidence="2" key="1">
    <citation type="submission" date="2016-01" db="EMBL/GenBank/DDBJ databases">
        <title>Reference transcriptome for the parasite Schistocephalus solidus: insights into the molecular evolution of parasitism.</title>
        <authorList>
            <person name="Hebert F.O."/>
            <person name="Grambauer S."/>
            <person name="Barber I."/>
            <person name="Landry C.R."/>
            <person name="Aubin-Horth N."/>
        </authorList>
    </citation>
    <scope>NUCLEOTIDE SEQUENCE</scope>
</reference>
<evidence type="ECO:0000313" key="2">
    <source>
        <dbReference type="EMBL" id="JAP39927.1"/>
    </source>
</evidence>
<feature type="compositionally biased region" description="Low complexity" evidence="1">
    <location>
        <begin position="1818"/>
        <end position="1829"/>
    </location>
</feature>
<dbReference type="GO" id="GO:0007099">
    <property type="term" value="P:centriole replication"/>
    <property type="evidence" value="ECO:0007669"/>
    <property type="project" value="TreeGrafter"/>
</dbReference>
<dbReference type="Gene3D" id="1.25.10.10">
    <property type="entry name" value="Leucine-rich Repeat Variant"/>
    <property type="match status" value="1"/>
</dbReference>
<proteinExistence type="predicted"/>